<gene>
    <name evidence="1" type="ORF">QFC22_005421</name>
</gene>
<dbReference type="EMBL" id="JASBWU010000017">
    <property type="protein sequence ID" value="KAJ9115093.1"/>
    <property type="molecule type" value="Genomic_DNA"/>
</dbReference>
<protein>
    <submittedName>
        <fullName evidence="1">Uncharacterized protein</fullName>
    </submittedName>
</protein>
<comment type="caution">
    <text evidence="1">The sequence shown here is derived from an EMBL/GenBank/DDBJ whole genome shotgun (WGS) entry which is preliminary data.</text>
</comment>
<keyword evidence="2" id="KW-1185">Reference proteome</keyword>
<evidence type="ECO:0000313" key="1">
    <source>
        <dbReference type="EMBL" id="KAJ9115093.1"/>
    </source>
</evidence>
<dbReference type="Proteomes" id="UP001243375">
    <property type="component" value="Unassembled WGS sequence"/>
</dbReference>
<sequence length="484" mass="54449">MPDNSNPSLPLQNQSWHVLHYLLDNTSPKESSLSLETELERAIDEIAECFVVEEDDETDGPEEADDDAQQQQDRKTLQSVSGRICVALDSHRRVLDHLTFKSSRAGILVIQGFLKRLEDFLVDLMQAINEGETLPPSSSAYLCTAVASWCQHAFMWTSKLATTSEELDLLREALDKLGMSPESYSKWMHRGNDTSFDDRLVFFPLAALILTSWQLADELEGHPGNLPDDARPDDNTFADILSMSMPLLGSALNGLAKDGGHLWIWYLVHQMKGAQQNADLDEVSMLLELLMPNLAGDPSEVSRYALHRLTSALISLVREAKDRIALFQQLISTENLFLSVRLSSLALLREQIAAAIRSHEIDSILHHDSFWSKLAPLVFVLPTSNLPLHELPLEAALQDRVIPWSMESAKIMLLLLSCGLEVEESCKAYIQQNQTLARWILPLKECLARWEGEASSDTAIDMDITMLLYSLRWTVEQMEGRLNK</sequence>
<organism evidence="1 2">
    <name type="scientific">Naganishia vaughanmartiniae</name>
    <dbReference type="NCBI Taxonomy" id="1424756"/>
    <lineage>
        <taxon>Eukaryota</taxon>
        <taxon>Fungi</taxon>
        <taxon>Dikarya</taxon>
        <taxon>Basidiomycota</taxon>
        <taxon>Agaricomycotina</taxon>
        <taxon>Tremellomycetes</taxon>
        <taxon>Filobasidiales</taxon>
        <taxon>Filobasidiaceae</taxon>
        <taxon>Naganishia</taxon>
    </lineage>
</organism>
<reference evidence="1" key="1">
    <citation type="submission" date="2023-04" db="EMBL/GenBank/DDBJ databases">
        <title>Draft Genome sequencing of Naganishia species isolated from polar environments using Oxford Nanopore Technology.</title>
        <authorList>
            <person name="Leo P."/>
            <person name="Venkateswaran K."/>
        </authorList>
    </citation>
    <scope>NUCLEOTIDE SEQUENCE</scope>
    <source>
        <strain evidence="1">MNA-CCFEE 5425</strain>
    </source>
</reference>
<proteinExistence type="predicted"/>
<evidence type="ECO:0000313" key="2">
    <source>
        <dbReference type="Proteomes" id="UP001243375"/>
    </source>
</evidence>
<accession>A0ACC2WUB4</accession>
<name>A0ACC2WUB4_9TREE</name>